<feature type="transmembrane region" description="Helical" evidence="9">
    <location>
        <begin position="159"/>
        <end position="178"/>
    </location>
</feature>
<dbReference type="Pfam" id="PF00117">
    <property type="entry name" value="GATase"/>
    <property type="match status" value="1"/>
</dbReference>
<evidence type="ECO:0000256" key="9">
    <source>
        <dbReference type="SAM" id="Phobius"/>
    </source>
</evidence>
<feature type="transmembrane region" description="Helical" evidence="9">
    <location>
        <begin position="38"/>
        <end position="55"/>
    </location>
</feature>
<dbReference type="InterPro" id="IPR006221">
    <property type="entry name" value="TrpG/PapA_dom"/>
</dbReference>
<dbReference type="Gene3D" id="3.60.120.10">
    <property type="entry name" value="Anthranilate synthase"/>
    <property type="match status" value="1"/>
</dbReference>
<sequence length="1407" mass="153812">MSPMNRFTRAIRWLMEELGLKTMGSAGKDVYIIILSRYLRLVAYGAVALILALYFEELGFSDERIGIFMTLTLLGDVFVSLLLTLVADSLGRRKTLLLGAFMMATSGAVFATTSNYIALLMAAILGVISPSGNEIGPFRAVEESTLAHLVSESRRSDVFTWYVVLAVLGTSTGLLLGGHAVDHLNSLDGWSELDAYRMIFWVYTGVGFVKAVMALCLSERCEHTRKQEARTETPDESEPLLNGNGSPENPRARQPASRRPKWSNPISKISKPSRTILFKLCSLFVLDSIGSGMVPFSLINFYMERKFHLPKGKLGGIMSATWFVSTIGNIFASSLAKRIGLIQAMVATHLPSSIFLALLPAPSGLPLTICLLVGRAVLNSMDQAPRSAFLSHVVEPQERTAVMGVVNILKTLSQSGGPTVTGLLAGNDRFWVAFVVAGSMKAAYDLLLLALFAGRVHAQQAAPHDEVADDQDGRVENASSHAETGGGDVPDESEASQDDEPVKIPILSESEGSRTVGGSRTHRNTKDNSFLLFLYGTSSRNMAPNILNRRGKILYLDAYDSFSNNIVALVEQCVDVDVTKIYIDDPLLKNSNPSSRFDGSDRSEAFVDLLQSFDAVVAGPGPGWVTCPEDIGLMNELWKLEDADLLPVFGICLGFQSMCVAAGAGISEMPAAKHGIVSEILHKSRSIFRDVDKLLATQYHSLEVNIGHSIQTKKAVKYPAELWEPTTLCPDLEPLAWNFDSRENGAVLQAAKHMQKPFWGVQFHPESICTNSESTRIIQNWWTDAQQWIYERLLKNVSKTKVAGTNSMMLDLSRTNLTTQVFDTSSEEAICAPQELAALIAHGDGKTLPDLPPDIVHCSTTGSGRLTVADVCEVFDIARNEAIVLESGLQPDLLPMGVGTGRYSIIGLIIPGETLRLHYYAGTKIMQLRSGTDDVHLEFSVSDPWVWIKAVMQYLKPKETPAGPTFAPFWGGLMGYASYEAGLETIDVVPAEGNQDYPDICFAYVTRSVVFDHLLKKVYVQSIRGKDDKPWVDEALEKIYEAAGRKSQQTTPNQVIPDPFDKQATLNTYLDTCTREMAPRPVYCAKVSTCQTIIANGQSYELCLTTPNTIRAPTPAPCRASAAAANDLSWTLYQRLTSHNPAPFSAYMRLHSVHIVSSSPERYICWDRAQAAQCRPIKGTVAKKAGVEAADAYAILSSSKERAENLMIVDLVRHQLHGVYGSGNVLVKQLMEVEEYETLWQLVSVIYAVPKGGEMARTPDAWEEPAGYMAGIKKMEKVPYLGFDAFVQSLPPGSMTGAPKKRSCEILSRVEGGRRRGIYSGVLGYFDVGGAGDFSVVIRTAVKIDKATESKSEAEYDTWTISAGGAITIQSTPTAEYDEMLNKFLSTARAFVPSTPRTTPAISPSAL</sequence>
<dbReference type="InterPro" id="IPR036259">
    <property type="entry name" value="MFS_trans_sf"/>
</dbReference>
<evidence type="ECO:0000313" key="11">
    <source>
        <dbReference type="EMBL" id="KAF2878413.1"/>
    </source>
</evidence>
<dbReference type="PROSITE" id="PS50850">
    <property type="entry name" value="MFS"/>
    <property type="match status" value="1"/>
</dbReference>
<dbReference type="InterPro" id="IPR011701">
    <property type="entry name" value="MFS"/>
</dbReference>
<keyword evidence="9" id="KW-0812">Transmembrane</keyword>
<feature type="transmembrane region" description="Helical" evidence="9">
    <location>
        <begin position="67"/>
        <end position="87"/>
    </location>
</feature>
<proteinExistence type="predicted"/>
<feature type="compositionally biased region" description="Basic and acidic residues" evidence="8">
    <location>
        <begin position="463"/>
        <end position="475"/>
    </location>
</feature>
<evidence type="ECO:0000313" key="12">
    <source>
        <dbReference type="Proteomes" id="UP000481861"/>
    </source>
</evidence>
<feature type="region of interest" description="Disordered" evidence="8">
    <location>
        <begin position="225"/>
        <end position="267"/>
    </location>
</feature>
<comment type="pathway">
    <text evidence="3">Cofactor biosynthesis; tetrahydrofolate biosynthesis; 4-aminobenzoate from chorismate: step 1/2.</text>
</comment>
<keyword evidence="9" id="KW-0472">Membrane</keyword>
<reference evidence="11 12" key="1">
    <citation type="submission" date="2020-01" db="EMBL/GenBank/DDBJ databases">
        <authorList>
            <consortium name="DOE Joint Genome Institute"/>
            <person name="Haridas S."/>
            <person name="Albert R."/>
            <person name="Binder M."/>
            <person name="Bloem J."/>
            <person name="Labutti K."/>
            <person name="Salamov A."/>
            <person name="Andreopoulos B."/>
            <person name="Baker S.E."/>
            <person name="Barry K."/>
            <person name="Bills G."/>
            <person name="Bluhm B.H."/>
            <person name="Cannon C."/>
            <person name="Castanera R."/>
            <person name="Culley D.E."/>
            <person name="Daum C."/>
            <person name="Ezra D."/>
            <person name="Gonzalez J.B."/>
            <person name="Henrissat B."/>
            <person name="Kuo A."/>
            <person name="Liang C."/>
            <person name="Lipzen A."/>
            <person name="Lutzoni F."/>
            <person name="Magnuson J."/>
            <person name="Mondo S."/>
            <person name="Nolan M."/>
            <person name="Ohm R."/>
            <person name="Pangilinan J."/>
            <person name="Park H.-J.H."/>
            <person name="Ramirez L."/>
            <person name="Alfaro M."/>
            <person name="Sun H."/>
            <person name="Tritt A."/>
            <person name="Yoshinaga Y."/>
            <person name="Zwiers L.-H.L."/>
            <person name="Turgeon B.G."/>
            <person name="Goodwin S.B."/>
            <person name="Spatafora J.W."/>
            <person name="Crous P.W."/>
            <person name="Grigoriev I.V."/>
        </authorList>
    </citation>
    <scope>NUCLEOTIDE SEQUENCE [LARGE SCALE GENOMIC DNA]</scope>
    <source>
        <strain evidence="11 12">CBS 611.86</strain>
    </source>
</reference>
<gene>
    <name evidence="11" type="ORF">BDV95DRAFT_533776</name>
</gene>
<dbReference type="PROSITE" id="PS51273">
    <property type="entry name" value="GATASE_TYPE_1"/>
    <property type="match status" value="1"/>
</dbReference>
<comment type="caution">
    <text evidence="11">The sequence shown here is derived from an EMBL/GenBank/DDBJ whole genome shotgun (WGS) entry which is preliminary data.</text>
</comment>
<feature type="transmembrane region" description="Helical" evidence="9">
    <location>
        <begin position="353"/>
        <end position="378"/>
    </location>
</feature>
<dbReference type="SUPFAM" id="SSF56322">
    <property type="entry name" value="ADC synthase"/>
    <property type="match status" value="1"/>
</dbReference>
<evidence type="ECO:0000256" key="8">
    <source>
        <dbReference type="SAM" id="MobiDB-lite"/>
    </source>
</evidence>
<evidence type="ECO:0000256" key="4">
    <source>
        <dbReference type="ARBA" id="ARBA00022909"/>
    </source>
</evidence>
<dbReference type="SUPFAM" id="SSF52317">
    <property type="entry name" value="Class I glutamine amidotransferase-like"/>
    <property type="match status" value="1"/>
</dbReference>
<feature type="transmembrane region" description="Helical" evidence="9">
    <location>
        <begin position="94"/>
        <end position="111"/>
    </location>
</feature>
<evidence type="ECO:0000256" key="2">
    <source>
        <dbReference type="ARBA" id="ARBA00004141"/>
    </source>
</evidence>
<evidence type="ECO:0000256" key="6">
    <source>
        <dbReference type="ARBA" id="ARBA00031329"/>
    </source>
</evidence>
<feature type="transmembrane region" description="Helical" evidence="9">
    <location>
        <begin position="198"/>
        <end position="217"/>
    </location>
</feature>
<dbReference type="InterPro" id="IPR005801">
    <property type="entry name" value="ADC_synthase"/>
</dbReference>
<dbReference type="InterPro" id="IPR029062">
    <property type="entry name" value="Class_I_gatase-like"/>
</dbReference>
<dbReference type="Proteomes" id="UP000481861">
    <property type="component" value="Unassembled WGS sequence"/>
</dbReference>
<evidence type="ECO:0000256" key="7">
    <source>
        <dbReference type="ARBA" id="ARBA00031904"/>
    </source>
</evidence>
<dbReference type="PANTHER" id="PTHR23520:SF5">
    <property type="entry name" value="TRANSPORTER, PUTATIVE (AFU_ORTHOLOGUE AFUA_3G04000)-RELATED"/>
    <property type="match status" value="1"/>
</dbReference>
<dbReference type="Pfam" id="PF04715">
    <property type="entry name" value="Anth_synt_I_N"/>
    <property type="match status" value="1"/>
</dbReference>
<keyword evidence="4" id="KW-0289">Folate biosynthesis</keyword>
<dbReference type="InterPro" id="IPR017926">
    <property type="entry name" value="GATASE"/>
</dbReference>
<dbReference type="InterPro" id="IPR020846">
    <property type="entry name" value="MFS_dom"/>
</dbReference>
<name>A0A7C8IK77_9PLEO</name>
<feature type="transmembrane region" description="Helical" evidence="9">
    <location>
        <begin position="276"/>
        <end position="302"/>
    </location>
</feature>
<feature type="compositionally biased region" description="Acidic residues" evidence="8">
    <location>
        <begin position="489"/>
        <end position="499"/>
    </location>
</feature>
<dbReference type="OrthoDB" id="64220at2759"/>
<keyword evidence="9" id="KW-1133">Transmembrane helix</keyword>
<dbReference type="Pfam" id="PF00425">
    <property type="entry name" value="Chorismate_bind"/>
    <property type="match status" value="2"/>
</dbReference>
<dbReference type="GO" id="GO:0046820">
    <property type="term" value="F:4-amino-4-deoxychorismate synthase activity"/>
    <property type="evidence" value="ECO:0007669"/>
    <property type="project" value="UniProtKB-EC"/>
</dbReference>
<dbReference type="GO" id="GO:0000329">
    <property type="term" value="C:fungal-type vacuole membrane"/>
    <property type="evidence" value="ECO:0007669"/>
    <property type="project" value="TreeGrafter"/>
</dbReference>
<evidence type="ECO:0000256" key="5">
    <source>
        <dbReference type="ARBA" id="ARBA00022962"/>
    </source>
</evidence>
<dbReference type="InterPro" id="IPR006805">
    <property type="entry name" value="Anth_synth_I_N"/>
</dbReference>
<dbReference type="CDD" id="cd17325">
    <property type="entry name" value="MFS_MdtG_SLC18_like"/>
    <property type="match status" value="1"/>
</dbReference>
<evidence type="ECO:0000259" key="10">
    <source>
        <dbReference type="PROSITE" id="PS50850"/>
    </source>
</evidence>
<feature type="domain" description="Major facilitator superfamily (MFS) profile" evidence="10">
    <location>
        <begin position="29"/>
        <end position="456"/>
    </location>
</feature>
<feature type="region of interest" description="Disordered" evidence="8">
    <location>
        <begin position="463"/>
        <end position="522"/>
    </location>
</feature>
<dbReference type="PANTHER" id="PTHR23520">
    <property type="entry name" value="TRANSPORTER, PUTATIVE (AFU_ORTHOLOGUE AFUA_3G04000)-RELATED"/>
    <property type="match status" value="1"/>
</dbReference>
<comment type="subcellular location">
    <subcellularLocation>
        <location evidence="2">Membrane</location>
        <topology evidence="2">Multi-pass membrane protein</topology>
    </subcellularLocation>
</comment>
<dbReference type="UniPathway" id="UPA00077">
    <property type="reaction ID" value="UER00149"/>
</dbReference>
<dbReference type="EMBL" id="JAADJZ010000001">
    <property type="protein sequence ID" value="KAF2878413.1"/>
    <property type="molecule type" value="Genomic_DNA"/>
</dbReference>
<keyword evidence="5" id="KW-0315">Glutamine amidotransferase</keyword>
<accession>A0A7C8IK77</accession>
<keyword evidence="12" id="KW-1185">Reference proteome</keyword>
<dbReference type="Pfam" id="PF07690">
    <property type="entry name" value="MFS_1"/>
    <property type="match status" value="1"/>
</dbReference>
<evidence type="ECO:0000256" key="1">
    <source>
        <dbReference type="ARBA" id="ARBA00001000"/>
    </source>
</evidence>
<feature type="transmembrane region" description="Helical" evidence="9">
    <location>
        <begin position="314"/>
        <end position="332"/>
    </location>
</feature>
<dbReference type="Gene3D" id="1.20.1250.20">
    <property type="entry name" value="MFS general substrate transporter like domains"/>
    <property type="match status" value="1"/>
</dbReference>
<dbReference type="Gene3D" id="3.40.50.880">
    <property type="match status" value="1"/>
</dbReference>
<dbReference type="GO" id="GO:0022857">
    <property type="term" value="F:transmembrane transporter activity"/>
    <property type="evidence" value="ECO:0007669"/>
    <property type="project" value="InterPro"/>
</dbReference>
<dbReference type="GO" id="GO:0046654">
    <property type="term" value="P:tetrahydrofolate biosynthetic process"/>
    <property type="evidence" value="ECO:0007669"/>
    <property type="project" value="UniProtKB-UniPathway"/>
</dbReference>
<dbReference type="GO" id="GO:0046656">
    <property type="term" value="P:folic acid biosynthetic process"/>
    <property type="evidence" value="ECO:0007669"/>
    <property type="project" value="UniProtKB-KW"/>
</dbReference>
<dbReference type="InterPro" id="IPR015890">
    <property type="entry name" value="Chorismate_C"/>
</dbReference>
<evidence type="ECO:0000256" key="3">
    <source>
        <dbReference type="ARBA" id="ARBA00005009"/>
    </source>
</evidence>
<feature type="transmembrane region" description="Helical" evidence="9">
    <location>
        <begin position="117"/>
        <end position="138"/>
    </location>
</feature>
<protein>
    <recommendedName>
        <fullName evidence="7">p-aminobenzoic acid synthase</fullName>
    </recommendedName>
    <alternativeName>
        <fullName evidence="6">Para-aminobenzoate synthase</fullName>
    </alternativeName>
</protein>
<comment type="catalytic activity">
    <reaction evidence="1">
        <text>chorismate + L-glutamine = 4-amino-4-deoxychorismate + L-glutamate</text>
        <dbReference type="Rhea" id="RHEA:11672"/>
        <dbReference type="ChEBI" id="CHEBI:29748"/>
        <dbReference type="ChEBI" id="CHEBI:29985"/>
        <dbReference type="ChEBI" id="CHEBI:58359"/>
        <dbReference type="ChEBI" id="CHEBI:58406"/>
        <dbReference type="EC" id="2.6.1.85"/>
    </reaction>
</comment>
<organism evidence="11 12">
    <name type="scientific">Massariosphaeria phaeospora</name>
    <dbReference type="NCBI Taxonomy" id="100035"/>
    <lineage>
        <taxon>Eukaryota</taxon>
        <taxon>Fungi</taxon>
        <taxon>Dikarya</taxon>
        <taxon>Ascomycota</taxon>
        <taxon>Pezizomycotina</taxon>
        <taxon>Dothideomycetes</taxon>
        <taxon>Pleosporomycetidae</taxon>
        <taxon>Pleosporales</taxon>
        <taxon>Pleosporales incertae sedis</taxon>
        <taxon>Massariosphaeria</taxon>
    </lineage>
</organism>
<dbReference type="CDD" id="cd01743">
    <property type="entry name" value="GATase1_Anthranilate_Synthase"/>
    <property type="match status" value="1"/>
</dbReference>
<dbReference type="PRINTS" id="PR00096">
    <property type="entry name" value="GATASE"/>
</dbReference>
<dbReference type="SUPFAM" id="SSF103473">
    <property type="entry name" value="MFS general substrate transporter"/>
    <property type="match status" value="1"/>
</dbReference>